<sequence>MSMPYFLPAEGPAKEYRRIADDHLQHDLQPSDRDALKSAARRMALCVQVGTVAGTGLALLAAYRVRGARKAFYQAFRARERPTHVILKDGETHPIPDITSLLKPTAIGDIATYMFAAFGGFFLGGSLGSLGSSMSETRTFTADPERMERFEKAFRGFRADMLRKEADAIEQGQRLS</sequence>
<comment type="caution">
    <text evidence="2">The sequence shown here is derived from an EMBL/GenBank/DDBJ whole genome shotgun (WGS) entry which is preliminary data.</text>
</comment>
<keyword evidence="1" id="KW-0812">Transmembrane</keyword>
<evidence type="ECO:0000313" key="2">
    <source>
        <dbReference type="EMBL" id="KAL2824260.1"/>
    </source>
</evidence>
<gene>
    <name evidence="2" type="ORF">BDW59DRAFT_147743</name>
</gene>
<keyword evidence="1" id="KW-0472">Membrane</keyword>
<dbReference type="Proteomes" id="UP001610335">
    <property type="component" value="Unassembled WGS sequence"/>
</dbReference>
<keyword evidence="3" id="KW-1185">Reference proteome</keyword>
<feature type="transmembrane region" description="Helical" evidence="1">
    <location>
        <begin position="43"/>
        <end position="63"/>
    </location>
</feature>
<proteinExistence type="predicted"/>
<keyword evidence="1" id="KW-1133">Transmembrane helix</keyword>
<name>A0ABR4I927_9EURO</name>
<protein>
    <submittedName>
        <fullName evidence="2">Uncharacterized protein</fullName>
    </submittedName>
</protein>
<organism evidence="2 3">
    <name type="scientific">Aspergillus cavernicola</name>
    <dbReference type="NCBI Taxonomy" id="176166"/>
    <lineage>
        <taxon>Eukaryota</taxon>
        <taxon>Fungi</taxon>
        <taxon>Dikarya</taxon>
        <taxon>Ascomycota</taxon>
        <taxon>Pezizomycotina</taxon>
        <taxon>Eurotiomycetes</taxon>
        <taxon>Eurotiomycetidae</taxon>
        <taxon>Eurotiales</taxon>
        <taxon>Aspergillaceae</taxon>
        <taxon>Aspergillus</taxon>
        <taxon>Aspergillus subgen. Nidulantes</taxon>
    </lineage>
</organism>
<reference evidence="2 3" key="1">
    <citation type="submission" date="2024-07" db="EMBL/GenBank/DDBJ databases">
        <title>Section-level genome sequencing and comparative genomics of Aspergillus sections Usti and Cavernicolus.</title>
        <authorList>
            <consortium name="Lawrence Berkeley National Laboratory"/>
            <person name="Nybo J.L."/>
            <person name="Vesth T.C."/>
            <person name="Theobald S."/>
            <person name="Frisvad J.C."/>
            <person name="Larsen T.O."/>
            <person name="Kjaerboelling I."/>
            <person name="Rothschild-Mancinelli K."/>
            <person name="Lyhne E.K."/>
            <person name="Kogle M.E."/>
            <person name="Barry K."/>
            <person name="Clum A."/>
            <person name="Na H."/>
            <person name="Ledsgaard L."/>
            <person name="Lin J."/>
            <person name="Lipzen A."/>
            <person name="Kuo A."/>
            <person name="Riley R."/>
            <person name="Mondo S."/>
            <person name="LaButti K."/>
            <person name="Haridas S."/>
            <person name="Pangalinan J."/>
            <person name="Salamov A.A."/>
            <person name="Simmons B.A."/>
            <person name="Magnuson J.K."/>
            <person name="Chen J."/>
            <person name="Drula E."/>
            <person name="Henrissat B."/>
            <person name="Wiebenga A."/>
            <person name="Lubbers R.J."/>
            <person name="Gomes A.C."/>
            <person name="Makela M.R."/>
            <person name="Stajich J."/>
            <person name="Grigoriev I.V."/>
            <person name="Mortensen U.H."/>
            <person name="De vries R.P."/>
            <person name="Baker S.E."/>
            <person name="Andersen M.R."/>
        </authorList>
    </citation>
    <scope>NUCLEOTIDE SEQUENCE [LARGE SCALE GENOMIC DNA]</scope>
    <source>
        <strain evidence="2 3">CBS 600.67</strain>
    </source>
</reference>
<dbReference type="EMBL" id="JBFXLS010000045">
    <property type="protein sequence ID" value="KAL2824260.1"/>
    <property type="molecule type" value="Genomic_DNA"/>
</dbReference>
<feature type="transmembrane region" description="Helical" evidence="1">
    <location>
        <begin position="110"/>
        <end position="130"/>
    </location>
</feature>
<evidence type="ECO:0000313" key="3">
    <source>
        <dbReference type="Proteomes" id="UP001610335"/>
    </source>
</evidence>
<evidence type="ECO:0000256" key="1">
    <source>
        <dbReference type="SAM" id="Phobius"/>
    </source>
</evidence>
<accession>A0ABR4I927</accession>